<evidence type="ECO:0000256" key="2">
    <source>
        <dbReference type="SAM" id="MobiDB-lite"/>
    </source>
</evidence>
<keyword evidence="1" id="KW-0863">Zinc-finger</keyword>
<gene>
    <name evidence="4" type="ORF">E2562_019570</name>
</gene>
<reference evidence="4 5" key="1">
    <citation type="submission" date="2019-11" db="EMBL/GenBank/DDBJ databases">
        <title>Whole genome sequence of Oryza granulata.</title>
        <authorList>
            <person name="Li W."/>
        </authorList>
    </citation>
    <scope>NUCLEOTIDE SEQUENCE [LARGE SCALE GENOMIC DNA]</scope>
    <source>
        <strain evidence="5">cv. Menghai</strain>
        <tissue evidence="4">Leaf</tissue>
    </source>
</reference>
<keyword evidence="1" id="KW-0479">Metal-binding</keyword>
<keyword evidence="5" id="KW-1185">Reference proteome</keyword>
<evidence type="ECO:0000313" key="4">
    <source>
        <dbReference type="EMBL" id="KAF0892914.1"/>
    </source>
</evidence>
<comment type="caution">
    <text evidence="4">The sequence shown here is derived from an EMBL/GenBank/DDBJ whole genome shotgun (WGS) entry which is preliminary data.</text>
</comment>
<dbReference type="EMBL" id="SPHZ02000011">
    <property type="protein sequence ID" value="KAF0892914.1"/>
    <property type="molecule type" value="Genomic_DNA"/>
</dbReference>
<proteinExistence type="predicted"/>
<dbReference type="SUPFAM" id="SSF57756">
    <property type="entry name" value="Retrovirus zinc finger-like domains"/>
    <property type="match status" value="1"/>
</dbReference>
<feature type="compositionally biased region" description="Basic and acidic residues" evidence="2">
    <location>
        <begin position="1"/>
        <end position="18"/>
    </location>
</feature>
<feature type="domain" description="CCHC-type" evidence="3">
    <location>
        <begin position="92"/>
        <end position="106"/>
    </location>
</feature>
<dbReference type="InterPro" id="IPR036875">
    <property type="entry name" value="Znf_CCHC_sf"/>
</dbReference>
<dbReference type="GO" id="GO:0003676">
    <property type="term" value="F:nucleic acid binding"/>
    <property type="evidence" value="ECO:0007669"/>
    <property type="project" value="InterPro"/>
</dbReference>
<dbReference type="Proteomes" id="UP000479710">
    <property type="component" value="Unassembled WGS sequence"/>
</dbReference>
<evidence type="ECO:0000256" key="1">
    <source>
        <dbReference type="PROSITE-ProRule" id="PRU00047"/>
    </source>
</evidence>
<name>A0A6G1BZ35_9ORYZ</name>
<keyword evidence="1" id="KW-0862">Zinc</keyword>
<dbReference type="GO" id="GO:0008270">
    <property type="term" value="F:zinc ion binding"/>
    <property type="evidence" value="ECO:0007669"/>
    <property type="project" value="UniProtKB-KW"/>
</dbReference>
<evidence type="ECO:0000259" key="3">
    <source>
        <dbReference type="PROSITE" id="PS50158"/>
    </source>
</evidence>
<accession>A0A6G1BZ35</accession>
<dbReference type="InterPro" id="IPR001878">
    <property type="entry name" value="Znf_CCHC"/>
</dbReference>
<dbReference type="PROSITE" id="PS50158">
    <property type="entry name" value="ZF_CCHC"/>
    <property type="match status" value="1"/>
</dbReference>
<protein>
    <recommendedName>
        <fullName evidence="3">CCHC-type domain-containing protein</fullName>
    </recommendedName>
</protein>
<evidence type="ECO:0000313" key="5">
    <source>
        <dbReference type="Proteomes" id="UP000479710"/>
    </source>
</evidence>
<feature type="region of interest" description="Disordered" evidence="2">
    <location>
        <begin position="1"/>
        <end position="89"/>
    </location>
</feature>
<dbReference type="AlphaFoldDB" id="A0A6G1BZ35"/>
<feature type="compositionally biased region" description="Low complexity" evidence="2">
    <location>
        <begin position="59"/>
        <end position="69"/>
    </location>
</feature>
<dbReference type="Gene3D" id="4.10.60.10">
    <property type="entry name" value="Zinc finger, CCHC-type"/>
    <property type="match status" value="1"/>
</dbReference>
<organism evidence="4 5">
    <name type="scientific">Oryza meyeriana var. granulata</name>
    <dbReference type="NCBI Taxonomy" id="110450"/>
    <lineage>
        <taxon>Eukaryota</taxon>
        <taxon>Viridiplantae</taxon>
        <taxon>Streptophyta</taxon>
        <taxon>Embryophyta</taxon>
        <taxon>Tracheophyta</taxon>
        <taxon>Spermatophyta</taxon>
        <taxon>Magnoliopsida</taxon>
        <taxon>Liliopsida</taxon>
        <taxon>Poales</taxon>
        <taxon>Poaceae</taxon>
        <taxon>BOP clade</taxon>
        <taxon>Oryzoideae</taxon>
        <taxon>Oryzeae</taxon>
        <taxon>Oryzinae</taxon>
        <taxon>Oryza</taxon>
        <taxon>Oryza meyeriana</taxon>
    </lineage>
</organism>
<sequence>MLNKALKSEADNRRVEANKKRKAVAFQNKQQGGPRFKNVTPQTWRPMYLAPQPRPIAPAPTAAAARPQTSEVRTPAPTIPAPGQGPSNLNYYQCGEKGHFTRACPKRQVAPVRFPARTTPVRAATTPAAPRAV</sequence>